<sequence>GKLVMERTKYKNRIRAELRKRGIGTEGVSLPFAAENFLREEGFQKPFEFLYQGYHLLNFFTSSPLDPASILRRKLSFKMLHLL</sequence>
<dbReference type="AlphaFoldDB" id="A0A133V943"/>
<keyword evidence="2" id="KW-1185">Reference proteome</keyword>
<dbReference type="Proteomes" id="UP000070405">
    <property type="component" value="Unassembled WGS sequence"/>
</dbReference>
<organism evidence="1 2">
    <name type="scientific">candidate division MSBL1 archaeon SCGC-AAA261G05</name>
    <dbReference type="NCBI Taxonomy" id="1698276"/>
    <lineage>
        <taxon>Archaea</taxon>
        <taxon>Methanobacteriati</taxon>
        <taxon>Methanobacteriota</taxon>
        <taxon>candidate division MSBL1</taxon>
    </lineage>
</organism>
<proteinExistence type="predicted"/>
<reference evidence="1 2" key="1">
    <citation type="journal article" date="2016" name="Sci. Rep.">
        <title>Metabolic traits of an uncultured archaeal lineage -MSBL1- from brine pools of the Red Sea.</title>
        <authorList>
            <person name="Mwirichia R."/>
            <person name="Alam I."/>
            <person name="Rashid M."/>
            <person name="Vinu M."/>
            <person name="Ba-Alawi W."/>
            <person name="Anthony Kamau A."/>
            <person name="Kamanda Ngugi D."/>
            <person name="Goker M."/>
            <person name="Klenk H.P."/>
            <person name="Bajic V."/>
            <person name="Stingl U."/>
        </authorList>
    </citation>
    <scope>NUCLEOTIDE SEQUENCE [LARGE SCALE GENOMIC DNA]</scope>
    <source>
        <strain evidence="1">SCGC-AAA261G05</strain>
    </source>
</reference>
<dbReference type="EMBL" id="LHYA01000055">
    <property type="protein sequence ID" value="KXB02935.1"/>
    <property type="molecule type" value="Genomic_DNA"/>
</dbReference>
<accession>A0A133V943</accession>
<gene>
    <name evidence="1" type="ORF">AKJ47_03100</name>
</gene>
<comment type="caution">
    <text evidence="1">The sequence shown here is derived from an EMBL/GenBank/DDBJ whole genome shotgun (WGS) entry which is preliminary data.</text>
</comment>
<evidence type="ECO:0000313" key="1">
    <source>
        <dbReference type="EMBL" id="KXB02935.1"/>
    </source>
</evidence>
<protein>
    <submittedName>
        <fullName evidence="1">Uncharacterized protein</fullName>
    </submittedName>
</protein>
<name>A0A133V943_9EURY</name>
<evidence type="ECO:0000313" key="2">
    <source>
        <dbReference type="Proteomes" id="UP000070405"/>
    </source>
</evidence>
<feature type="non-terminal residue" evidence="1">
    <location>
        <position position="1"/>
    </location>
</feature>